<accession>A0A4Q7ZCI4</accession>
<comment type="caution">
    <text evidence="7">The sequence shown here is derived from an EMBL/GenBank/DDBJ whole genome shotgun (WGS) entry which is preliminary data.</text>
</comment>
<evidence type="ECO:0000256" key="3">
    <source>
        <dbReference type="ARBA" id="ARBA00023082"/>
    </source>
</evidence>
<evidence type="ECO:0000313" key="8">
    <source>
        <dbReference type="Proteomes" id="UP000292423"/>
    </source>
</evidence>
<dbReference type="SUPFAM" id="SSF88946">
    <property type="entry name" value="Sigma2 domain of RNA polymerase sigma factors"/>
    <property type="match status" value="1"/>
</dbReference>
<dbReference type="Pfam" id="PF04542">
    <property type="entry name" value="Sigma70_r2"/>
    <property type="match status" value="1"/>
</dbReference>
<dbReference type="InterPro" id="IPR014284">
    <property type="entry name" value="RNA_pol_sigma-70_dom"/>
</dbReference>
<dbReference type="RefSeq" id="WP_165391312.1">
    <property type="nucleotide sequence ID" value="NZ_SHKX01000010.1"/>
</dbReference>
<dbReference type="InterPro" id="IPR039425">
    <property type="entry name" value="RNA_pol_sigma-70-like"/>
</dbReference>
<evidence type="ECO:0000256" key="2">
    <source>
        <dbReference type="ARBA" id="ARBA00023015"/>
    </source>
</evidence>
<keyword evidence="2" id="KW-0805">Transcription regulation</keyword>
<evidence type="ECO:0000259" key="5">
    <source>
        <dbReference type="Pfam" id="PF04542"/>
    </source>
</evidence>
<gene>
    <name evidence="7" type="ORF">EV700_0690</name>
</gene>
<dbReference type="SUPFAM" id="SSF88659">
    <property type="entry name" value="Sigma3 and sigma4 domains of RNA polymerase sigma factors"/>
    <property type="match status" value="1"/>
</dbReference>
<dbReference type="InterPro" id="IPR013325">
    <property type="entry name" value="RNA_pol_sigma_r2"/>
</dbReference>
<name>A0A4Q7ZCI4_9GAMM</name>
<dbReference type="Proteomes" id="UP000292423">
    <property type="component" value="Unassembled WGS sequence"/>
</dbReference>
<dbReference type="Gene3D" id="1.10.10.10">
    <property type="entry name" value="Winged helix-like DNA-binding domain superfamily/Winged helix DNA-binding domain"/>
    <property type="match status" value="1"/>
</dbReference>
<dbReference type="AlphaFoldDB" id="A0A4Q7ZCI4"/>
<evidence type="ECO:0000259" key="6">
    <source>
        <dbReference type="Pfam" id="PF08281"/>
    </source>
</evidence>
<keyword evidence="8" id="KW-1185">Reference proteome</keyword>
<proteinExistence type="inferred from homology"/>
<evidence type="ECO:0000256" key="4">
    <source>
        <dbReference type="ARBA" id="ARBA00023163"/>
    </source>
</evidence>
<organism evidence="7 8">
    <name type="scientific">Fluviicoccus keumensis</name>
    <dbReference type="NCBI Taxonomy" id="1435465"/>
    <lineage>
        <taxon>Bacteria</taxon>
        <taxon>Pseudomonadati</taxon>
        <taxon>Pseudomonadota</taxon>
        <taxon>Gammaproteobacteria</taxon>
        <taxon>Moraxellales</taxon>
        <taxon>Moraxellaceae</taxon>
        <taxon>Fluviicoccus</taxon>
    </lineage>
</organism>
<dbReference type="PANTHER" id="PTHR43133:SF53">
    <property type="entry name" value="ECF RNA POLYMERASE SIGMA-E FACTOR"/>
    <property type="match status" value="1"/>
</dbReference>
<protein>
    <submittedName>
        <fullName evidence="7">RNA polymerase sigma-70 factor (ECF subfamily)</fullName>
    </submittedName>
</protein>
<keyword evidence="4" id="KW-0804">Transcription</keyword>
<dbReference type="Pfam" id="PF08281">
    <property type="entry name" value="Sigma70_r4_2"/>
    <property type="match status" value="1"/>
</dbReference>
<reference evidence="7 8" key="1">
    <citation type="submission" date="2019-02" db="EMBL/GenBank/DDBJ databases">
        <title>Genomic Encyclopedia of Type Strains, Phase IV (KMG-IV): sequencing the most valuable type-strain genomes for metagenomic binning, comparative biology and taxonomic classification.</title>
        <authorList>
            <person name="Goeker M."/>
        </authorList>
    </citation>
    <scope>NUCLEOTIDE SEQUENCE [LARGE SCALE GENOMIC DNA]</scope>
    <source>
        <strain evidence="7 8">DSM 105135</strain>
    </source>
</reference>
<comment type="similarity">
    <text evidence="1">Belongs to the sigma-70 factor family. ECF subfamily.</text>
</comment>
<dbReference type="GO" id="GO:0003677">
    <property type="term" value="F:DNA binding"/>
    <property type="evidence" value="ECO:0007669"/>
    <property type="project" value="InterPro"/>
</dbReference>
<sequence>MQEDEAFIRRLVARDQAACRQLVRQHHGRLVAVARSLVGQAAEDVVQDAWLQAFRALPRFEGRSTLNTWLTRIVLNAAYSHHRYDRSRLTQSLDAVLEEGMPMAERFDRWGHWNDPLASWTADTPEDILGREQLARRLQQKVQELPEAQRLAWLLRDQSGLEFAEIAETLGTTPANVRVLLHRARLRLMEIINQFEEGASC</sequence>
<dbReference type="EMBL" id="SHKX01000010">
    <property type="protein sequence ID" value="RZU47723.1"/>
    <property type="molecule type" value="Genomic_DNA"/>
</dbReference>
<dbReference type="InterPro" id="IPR013324">
    <property type="entry name" value="RNA_pol_sigma_r3/r4-like"/>
</dbReference>
<dbReference type="GO" id="GO:0006352">
    <property type="term" value="P:DNA-templated transcription initiation"/>
    <property type="evidence" value="ECO:0007669"/>
    <property type="project" value="InterPro"/>
</dbReference>
<dbReference type="CDD" id="cd06171">
    <property type="entry name" value="Sigma70_r4"/>
    <property type="match status" value="1"/>
</dbReference>
<dbReference type="InterPro" id="IPR036388">
    <property type="entry name" value="WH-like_DNA-bd_sf"/>
</dbReference>
<keyword evidence="3" id="KW-0731">Sigma factor</keyword>
<feature type="domain" description="RNA polymerase sigma-70 region 2" evidence="5">
    <location>
        <begin position="22"/>
        <end position="86"/>
    </location>
</feature>
<feature type="domain" description="RNA polymerase sigma factor 70 region 4 type 2" evidence="6">
    <location>
        <begin position="136"/>
        <end position="188"/>
    </location>
</feature>
<evidence type="ECO:0000313" key="7">
    <source>
        <dbReference type="EMBL" id="RZU47723.1"/>
    </source>
</evidence>
<evidence type="ECO:0000256" key="1">
    <source>
        <dbReference type="ARBA" id="ARBA00010641"/>
    </source>
</evidence>
<dbReference type="InterPro" id="IPR007627">
    <property type="entry name" value="RNA_pol_sigma70_r2"/>
</dbReference>
<dbReference type="Gene3D" id="1.10.1740.10">
    <property type="match status" value="1"/>
</dbReference>
<dbReference type="GO" id="GO:0016987">
    <property type="term" value="F:sigma factor activity"/>
    <property type="evidence" value="ECO:0007669"/>
    <property type="project" value="UniProtKB-KW"/>
</dbReference>
<dbReference type="InterPro" id="IPR013249">
    <property type="entry name" value="RNA_pol_sigma70_r4_t2"/>
</dbReference>
<dbReference type="PANTHER" id="PTHR43133">
    <property type="entry name" value="RNA POLYMERASE ECF-TYPE SIGMA FACTO"/>
    <property type="match status" value="1"/>
</dbReference>
<dbReference type="NCBIfam" id="TIGR02937">
    <property type="entry name" value="sigma70-ECF"/>
    <property type="match status" value="1"/>
</dbReference>